<dbReference type="InterPro" id="IPR039863">
    <property type="entry name" value="DKK1-4"/>
</dbReference>
<evidence type="ECO:0000313" key="12">
    <source>
        <dbReference type="Proteomes" id="UP001652622"/>
    </source>
</evidence>
<sequence>MEATFLLGLTCLCSPLTALVLDFNTIRGSSEVSGSKKSTQCLTDKDCRVGKYCYKPQEEQLPFCAPCQGLRRRCQGNGMCCPGTICINEVCAQVERMPLAEEQRDGRQAELGAKERWPRPAQAGHVRKEGARPRARSPAGTGERCLRTSECAQGHCCARHFWAKICKPVLLEGAVCSGRGQKDGGAPGPEIFQHCGCAAGLVCQRPLRGAPQRARLRVCRSN</sequence>
<dbReference type="PANTHER" id="PTHR12113">
    <property type="entry name" value="DICKKOPF3-LIKE 3"/>
    <property type="match status" value="1"/>
</dbReference>
<evidence type="ECO:0000256" key="2">
    <source>
        <dbReference type="ARBA" id="ARBA00010842"/>
    </source>
</evidence>
<dbReference type="RefSeq" id="XP_034286623.1">
    <property type="nucleotide sequence ID" value="XM_034430732.2"/>
</dbReference>
<dbReference type="GO" id="GO:0090090">
    <property type="term" value="P:negative regulation of canonical Wnt signaling pathway"/>
    <property type="evidence" value="ECO:0007669"/>
    <property type="project" value="TreeGrafter"/>
</dbReference>
<dbReference type="Proteomes" id="UP001652622">
    <property type="component" value="Unplaced"/>
</dbReference>
<dbReference type="GeneID" id="117673370"/>
<accession>A0A6P9CQ03</accession>
<feature type="region of interest" description="Disordered" evidence="8">
    <location>
        <begin position="102"/>
        <end position="142"/>
    </location>
</feature>
<feature type="chain" id="PRO_5028028309" evidence="9">
    <location>
        <begin position="19"/>
        <end position="222"/>
    </location>
</feature>
<comment type="subcellular location">
    <subcellularLocation>
        <location evidence="1">Secreted</location>
    </subcellularLocation>
</comment>
<comment type="similarity">
    <text evidence="2">Belongs to the dickkopf family.</text>
</comment>
<proteinExistence type="inferred from homology"/>
<name>A0A6P9CQ03_PANGU</name>
<dbReference type="InterPro" id="IPR006796">
    <property type="entry name" value="Dickkopf_N"/>
</dbReference>
<evidence type="ECO:0000313" key="13">
    <source>
        <dbReference type="RefSeq" id="XP_034286623.1"/>
    </source>
</evidence>
<evidence type="ECO:0000256" key="8">
    <source>
        <dbReference type="SAM" id="MobiDB-lite"/>
    </source>
</evidence>
<feature type="signal peptide" evidence="9">
    <location>
        <begin position="1"/>
        <end position="18"/>
    </location>
</feature>
<keyword evidence="7" id="KW-1015">Disulfide bond</keyword>
<dbReference type="KEGG" id="pgut:117673370"/>
<feature type="domain" description="Dickkopf-related protein 1/2/4 C-terminal subdomain 1" evidence="11">
    <location>
        <begin position="142"/>
        <end position="170"/>
    </location>
</feature>
<evidence type="ECO:0000256" key="6">
    <source>
        <dbReference type="ARBA" id="ARBA00022729"/>
    </source>
</evidence>
<evidence type="ECO:0000256" key="9">
    <source>
        <dbReference type="SAM" id="SignalP"/>
    </source>
</evidence>
<dbReference type="AlphaFoldDB" id="A0A6P9CQ03"/>
<keyword evidence="12" id="KW-1185">Reference proteome</keyword>
<dbReference type="Pfam" id="PF04706">
    <property type="entry name" value="Dickkopf_N"/>
    <property type="match status" value="1"/>
</dbReference>
<keyword evidence="5" id="KW-0879">Wnt signaling pathway</keyword>
<keyword evidence="6 9" id="KW-0732">Signal</keyword>
<evidence type="ECO:0000256" key="5">
    <source>
        <dbReference type="ARBA" id="ARBA00022687"/>
    </source>
</evidence>
<evidence type="ECO:0000256" key="7">
    <source>
        <dbReference type="ARBA" id="ARBA00023157"/>
    </source>
</evidence>
<dbReference type="GO" id="GO:0005615">
    <property type="term" value="C:extracellular space"/>
    <property type="evidence" value="ECO:0007669"/>
    <property type="project" value="TreeGrafter"/>
</dbReference>
<dbReference type="GO" id="GO:0039706">
    <property type="term" value="F:co-receptor binding"/>
    <property type="evidence" value="ECO:0007669"/>
    <property type="project" value="TreeGrafter"/>
</dbReference>
<dbReference type="GO" id="GO:0048019">
    <property type="term" value="F:receptor antagonist activity"/>
    <property type="evidence" value="ECO:0007669"/>
    <property type="project" value="TreeGrafter"/>
</dbReference>
<dbReference type="OMA" id="QRSAMCC"/>
<dbReference type="Gene3D" id="2.10.80.10">
    <property type="entry name" value="Lipase, subunit A"/>
    <property type="match status" value="1"/>
</dbReference>
<evidence type="ECO:0000259" key="10">
    <source>
        <dbReference type="Pfam" id="PF04706"/>
    </source>
</evidence>
<feature type="domain" description="Dickkopf N-terminal cysteine-rich" evidence="10">
    <location>
        <begin position="40"/>
        <end position="92"/>
    </location>
</feature>
<dbReference type="OrthoDB" id="4321958at2759"/>
<keyword evidence="4" id="KW-0964">Secreted</keyword>
<evidence type="ECO:0000256" key="1">
    <source>
        <dbReference type="ARBA" id="ARBA00004613"/>
    </source>
</evidence>
<dbReference type="InterPro" id="IPR048500">
    <property type="entry name" value="DIKK1/2/4_C-subdom1"/>
</dbReference>
<feature type="compositionally biased region" description="Basic and acidic residues" evidence="8">
    <location>
        <begin position="102"/>
        <end position="118"/>
    </location>
</feature>
<keyword evidence="3" id="KW-0217">Developmental protein</keyword>
<evidence type="ECO:0000256" key="4">
    <source>
        <dbReference type="ARBA" id="ARBA00022525"/>
    </source>
</evidence>
<dbReference type="PANTHER" id="PTHR12113:SF10">
    <property type="entry name" value="DICKKOPF-RELATED PROTEIN 4"/>
    <property type="match status" value="1"/>
</dbReference>
<dbReference type="GO" id="GO:0016055">
    <property type="term" value="P:Wnt signaling pathway"/>
    <property type="evidence" value="ECO:0007669"/>
    <property type="project" value="UniProtKB-KW"/>
</dbReference>
<evidence type="ECO:0000256" key="3">
    <source>
        <dbReference type="ARBA" id="ARBA00022473"/>
    </source>
</evidence>
<protein>
    <submittedName>
        <fullName evidence="13">Dickkopf-related protein 4</fullName>
    </submittedName>
</protein>
<gene>
    <name evidence="13" type="primary">DKK4</name>
</gene>
<organism evidence="12 13">
    <name type="scientific">Pantherophis guttatus</name>
    <name type="common">Corn snake</name>
    <name type="synonym">Elaphe guttata</name>
    <dbReference type="NCBI Taxonomy" id="94885"/>
    <lineage>
        <taxon>Eukaryota</taxon>
        <taxon>Metazoa</taxon>
        <taxon>Chordata</taxon>
        <taxon>Craniata</taxon>
        <taxon>Vertebrata</taxon>
        <taxon>Euteleostomi</taxon>
        <taxon>Lepidosauria</taxon>
        <taxon>Squamata</taxon>
        <taxon>Bifurcata</taxon>
        <taxon>Unidentata</taxon>
        <taxon>Episquamata</taxon>
        <taxon>Toxicofera</taxon>
        <taxon>Serpentes</taxon>
        <taxon>Colubroidea</taxon>
        <taxon>Colubridae</taxon>
        <taxon>Colubrinae</taxon>
        <taxon>Pantherophis</taxon>
    </lineage>
</organism>
<dbReference type="InParanoid" id="A0A6P9CQ03"/>
<dbReference type="Pfam" id="PF21481">
    <property type="entry name" value="DIKK1-2-4_C-subdom1"/>
    <property type="match status" value="1"/>
</dbReference>
<dbReference type="CTD" id="27121"/>
<evidence type="ECO:0000259" key="11">
    <source>
        <dbReference type="Pfam" id="PF21481"/>
    </source>
</evidence>
<reference evidence="13" key="1">
    <citation type="submission" date="2025-08" db="UniProtKB">
        <authorList>
            <consortium name="RefSeq"/>
        </authorList>
    </citation>
    <scope>IDENTIFICATION</scope>
    <source>
        <tissue evidence="13">Blood</tissue>
    </source>
</reference>